<organism evidence="2">
    <name type="scientific">Hordeum vulgare subsp. vulgare</name>
    <name type="common">Domesticated barley</name>
    <dbReference type="NCBI Taxonomy" id="112509"/>
    <lineage>
        <taxon>Eukaryota</taxon>
        <taxon>Viridiplantae</taxon>
        <taxon>Streptophyta</taxon>
        <taxon>Embryophyta</taxon>
        <taxon>Tracheophyta</taxon>
        <taxon>Spermatophyta</taxon>
        <taxon>Magnoliopsida</taxon>
        <taxon>Liliopsida</taxon>
        <taxon>Poales</taxon>
        <taxon>Poaceae</taxon>
        <taxon>BOP clade</taxon>
        <taxon>Pooideae</taxon>
        <taxon>Triticodae</taxon>
        <taxon>Triticeae</taxon>
        <taxon>Hordeinae</taxon>
        <taxon>Hordeum</taxon>
    </lineage>
</organism>
<feature type="transmembrane region" description="Helical" evidence="1">
    <location>
        <begin position="57"/>
        <end position="75"/>
    </location>
</feature>
<feature type="transmembrane region" description="Helical" evidence="1">
    <location>
        <begin position="12"/>
        <end position="37"/>
    </location>
</feature>
<keyword evidence="1" id="KW-0812">Transmembrane</keyword>
<reference evidence="2" key="1">
    <citation type="journal article" date="2011" name="Plant Physiol.">
        <title>Comprehensive sequence analysis of 24,783 barley full-length cDNAs derived from 12 clone libraries.</title>
        <authorList>
            <person name="Matsumoto T."/>
            <person name="Tanaka T."/>
            <person name="Sakai H."/>
            <person name="Amano N."/>
            <person name="Kanamori H."/>
            <person name="Kurita K."/>
            <person name="Kikuta A."/>
            <person name="Kamiya K."/>
            <person name="Yamamoto M."/>
            <person name="Ikawa H."/>
            <person name="Fujii N."/>
            <person name="Hori K."/>
            <person name="Itoh T."/>
            <person name="Sato K."/>
        </authorList>
    </citation>
    <scope>NUCLEOTIDE SEQUENCE</scope>
    <source>
        <tissue evidence="2">Shoot</tissue>
    </source>
</reference>
<proteinExistence type="evidence at transcript level"/>
<keyword evidence="1" id="KW-0472">Membrane</keyword>
<name>F2DAB3_HORVV</name>
<dbReference type="EMBL" id="AK360826">
    <property type="protein sequence ID" value="BAJ92034.1"/>
    <property type="molecule type" value="mRNA"/>
</dbReference>
<evidence type="ECO:0000256" key="1">
    <source>
        <dbReference type="SAM" id="Phobius"/>
    </source>
</evidence>
<keyword evidence="1" id="KW-1133">Transmembrane helix</keyword>
<dbReference type="AlphaFoldDB" id="F2DAB3"/>
<evidence type="ECO:0000313" key="2">
    <source>
        <dbReference type="EMBL" id="BAJ92034.1"/>
    </source>
</evidence>
<protein>
    <submittedName>
        <fullName evidence="2">Predicted protein</fullName>
    </submittedName>
</protein>
<sequence>MLHDVVRLHLILDASFVIVTYLGGLQCALVLVHFKVYNSDACYTNMSHRQWCPRYGVQYHFSLLCLCFYLFFGLIQNADRYALTKRYSEYCERWAKPEYICVSVDEE</sequence>
<accession>F2DAB3</accession>